<feature type="compositionally biased region" description="Acidic residues" evidence="1">
    <location>
        <begin position="141"/>
        <end position="151"/>
    </location>
</feature>
<gene>
    <name evidence="3" type="ORF">GCM10008994_28270</name>
</gene>
<evidence type="ECO:0000313" key="4">
    <source>
        <dbReference type="Proteomes" id="UP001501425"/>
    </source>
</evidence>
<feature type="compositionally biased region" description="Basic and acidic residues" evidence="1">
    <location>
        <begin position="123"/>
        <end position="132"/>
    </location>
</feature>
<reference evidence="3" key="1">
    <citation type="journal article" date="2014" name="Int. J. Syst. Evol. Microbiol.">
        <title>Complete genome sequence of Corynebacterium casei LMG S-19264T (=DSM 44701T), isolated from a smear-ripened cheese.</title>
        <authorList>
            <consortium name="US DOE Joint Genome Institute (JGI-PGF)"/>
            <person name="Walter F."/>
            <person name="Albersmeier A."/>
            <person name="Kalinowski J."/>
            <person name="Ruckert C."/>
        </authorList>
    </citation>
    <scope>NUCLEOTIDE SEQUENCE</scope>
    <source>
        <strain evidence="3">JCM 14265</strain>
    </source>
</reference>
<proteinExistence type="predicted"/>
<feature type="region of interest" description="Disordered" evidence="1">
    <location>
        <begin position="107"/>
        <end position="163"/>
    </location>
</feature>
<evidence type="ECO:0000313" key="3">
    <source>
        <dbReference type="EMBL" id="GAA0551672.1"/>
    </source>
</evidence>
<feature type="region of interest" description="Disordered" evidence="1">
    <location>
        <begin position="1"/>
        <end position="44"/>
    </location>
</feature>
<dbReference type="AlphaFoldDB" id="A0AAV3SUG7"/>
<name>A0AAV3SUG7_9EURY</name>
<accession>A0AAV3SUG7</accession>
<comment type="caution">
    <text evidence="3">The sequence shown here is derived from an EMBL/GenBank/DDBJ whole genome shotgun (WGS) entry which is preliminary data.</text>
</comment>
<dbReference type="InterPro" id="IPR027598">
    <property type="entry name" value="Amphi-Trp_dom"/>
</dbReference>
<sequence length="163" mass="18166">MNTVRGFAGPPQNDRGVRRTDRTHRSNERERPLKHAKTRSDVRKRVSPIEELFVTSRAAFIIRDRVRGRMPEKVLFKSESRRSRESIAAYLRAVADSLDAGDAITLTQGGESTTLDPPAEPTFEVKAEREGPAEGSGELSVEFEIEWDENADSAGADGELQIE</sequence>
<feature type="domain" description="Amphi-Trp" evidence="2">
    <location>
        <begin position="70"/>
        <end position="163"/>
    </location>
</feature>
<dbReference type="Pfam" id="PF20068">
    <property type="entry name" value="Amphi-Trp"/>
    <property type="match status" value="1"/>
</dbReference>
<feature type="compositionally biased region" description="Basic and acidic residues" evidence="1">
    <location>
        <begin position="15"/>
        <end position="44"/>
    </location>
</feature>
<evidence type="ECO:0000259" key="2">
    <source>
        <dbReference type="Pfam" id="PF20068"/>
    </source>
</evidence>
<dbReference type="Proteomes" id="UP001501425">
    <property type="component" value="Unassembled WGS sequence"/>
</dbReference>
<dbReference type="EMBL" id="BAAADQ010000015">
    <property type="protein sequence ID" value="GAA0551672.1"/>
    <property type="molecule type" value="Genomic_DNA"/>
</dbReference>
<evidence type="ECO:0000256" key="1">
    <source>
        <dbReference type="SAM" id="MobiDB-lite"/>
    </source>
</evidence>
<dbReference type="NCBIfam" id="TIGR04354">
    <property type="entry name" value="amphi-Trp"/>
    <property type="match status" value="1"/>
</dbReference>
<organism evidence="3 4">
    <name type="scientific">Halorubrum ejinorense</name>
    <dbReference type="NCBI Taxonomy" id="425309"/>
    <lineage>
        <taxon>Archaea</taxon>
        <taxon>Methanobacteriati</taxon>
        <taxon>Methanobacteriota</taxon>
        <taxon>Stenosarchaea group</taxon>
        <taxon>Halobacteria</taxon>
        <taxon>Halobacteriales</taxon>
        <taxon>Haloferacaceae</taxon>
        <taxon>Halorubrum</taxon>
    </lineage>
</organism>
<protein>
    <recommendedName>
        <fullName evidence="2">Amphi-Trp domain-containing protein</fullName>
    </recommendedName>
</protein>
<reference evidence="3" key="2">
    <citation type="submission" date="2023-12" db="EMBL/GenBank/DDBJ databases">
        <authorList>
            <person name="Sun Q."/>
            <person name="Inoue M."/>
        </authorList>
    </citation>
    <scope>NUCLEOTIDE SEQUENCE</scope>
    <source>
        <strain evidence="3">JCM 14265</strain>
    </source>
</reference>